<dbReference type="Proteomes" id="UP000606490">
    <property type="component" value="Unassembled WGS sequence"/>
</dbReference>
<feature type="domain" description="Transposase IS116/IS110/IS902 C-terminal" evidence="2">
    <location>
        <begin position="212"/>
        <end position="289"/>
    </location>
</feature>
<reference evidence="3 4" key="1">
    <citation type="submission" date="2021-01" db="EMBL/GenBank/DDBJ databases">
        <title>Belnapia mucosa sp. nov. and Belnapia arida sp. nov., isolated from the Tabernas Desert (Almeria, Spain).</title>
        <authorList>
            <person name="Molina-Menor E."/>
            <person name="Vidal-Verdu A."/>
            <person name="Calonge A."/>
            <person name="Satari L."/>
            <person name="Pereto Magraner J."/>
            <person name="Porcar Miralles M."/>
        </authorList>
    </citation>
    <scope>NUCLEOTIDE SEQUENCE [LARGE SCALE GENOMIC DNA]</scope>
    <source>
        <strain evidence="3 4">T6</strain>
    </source>
</reference>
<dbReference type="InterPro" id="IPR002525">
    <property type="entry name" value="Transp_IS110-like_N"/>
</dbReference>
<evidence type="ECO:0000259" key="2">
    <source>
        <dbReference type="Pfam" id="PF02371"/>
    </source>
</evidence>
<sequence>MDHYAGIDVSLELSSICVVDATGRIMREAKVASEPEALITWLRGLDLELARVGLEAGPLSQWLYAAMREAGLPVELLETRHVRDAFKAMAVKTDRKDARGIAQLMRLGWFRPVHCKSAPAQETRVLLSARKVLQTKRIDVEMSLRGLLRGFGLKVGPTTARNFAGRIRELVEYHPCLTAVAEALLAAREVLGVQLAGLEKRLRDAARTDDRAQLLMTTPGVGVIVALTFVSAVDDPGRFRSSKAVGAHFGLTPRKYQYGETDVTGRISKAGDAGVRTALYEAANTILTRAVKGSALKSWAARIAARTGMKKAKVALARKLAVVLHRMLADGKPFVADRAALAA</sequence>
<protein>
    <submittedName>
        <fullName evidence="3">IS110 family transposase</fullName>
    </submittedName>
</protein>
<evidence type="ECO:0000259" key="1">
    <source>
        <dbReference type="Pfam" id="PF01548"/>
    </source>
</evidence>
<dbReference type="RefSeq" id="WP_202828439.1">
    <property type="nucleotide sequence ID" value="NZ_JAEUXJ010000017.1"/>
</dbReference>
<feature type="domain" description="Transposase IS110-like N-terminal" evidence="1">
    <location>
        <begin position="5"/>
        <end position="150"/>
    </location>
</feature>
<dbReference type="NCBIfam" id="NF033542">
    <property type="entry name" value="transpos_IS110"/>
    <property type="match status" value="1"/>
</dbReference>
<name>A0ABS1VAF2_9PROT</name>
<gene>
    <name evidence="3" type="ORF">JMJ55_25185</name>
</gene>
<dbReference type="PANTHER" id="PTHR33055:SF3">
    <property type="entry name" value="PUTATIVE TRANSPOSASE FOR IS117-RELATED"/>
    <property type="match status" value="1"/>
</dbReference>
<evidence type="ECO:0000313" key="4">
    <source>
        <dbReference type="Proteomes" id="UP000606490"/>
    </source>
</evidence>
<dbReference type="InterPro" id="IPR047650">
    <property type="entry name" value="Transpos_IS110"/>
</dbReference>
<dbReference type="PANTHER" id="PTHR33055">
    <property type="entry name" value="TRANSPOSASE FOR INSERTION SEQUENCE ELEMENT IS1111A"/>
    <property type="match status" value="1"/>
</dbReference>
<dbReference type="Pfam" id="PF01548">
    <property type="entry name" value="DEDD_Tnp_IS110"/>
    <property type="match status" value="1"/>
</dbReference>
<comment type="caution">
    <text evidence="3">The sequence shown here is derived from an EMBL/GenBank/DDBJ whole genome shotgun (WGS) entry which is preliminary data.</text>
</comment>
<dbReference type="EMBL" id="JAEUXJ010000017">
    <property type="protein sequence ID" value="MBL6458638.1"/>
    <property type="molecule type" value="Genomic_DNA"/>
</dbReference>
<dbReference type="Pfam" id="PF02371">
    <property type="entry name" value="Transposase_20"/>
    <property type="match status" value="1"/>
</dbReference>
<organism evidence="3 4">
    <name type="scientific">Belnapia mucosa</name>
    <dbReference type="NCBI Taxonomy" id="2804532"/>
    <lineage>
        <taxon>Bacteria</taxon>
        <taxon>Pseudomonadati</taxon>
        <taxon>Pseudomonadota</taxon>
        <taxon>Alphaproteobacteria</taxon>
        <taxon>Acetobacterales</taxon>
        <taxon>Roseomonadaceae</taxon>
        <taxon>Belnapia</taxon>
    </lineage>
</organism>
<evidence type="ECO:0000313" key="3">
    <source>
        <dbReference type="EMBL" id="MBL6458638.1"/>
    </source>
</evidence>
<dbReference type="InterPro" id="IPR003346">
    <property type="entry name" value="Transposase_20"/>
</dbReference>
<accession>A0ABS1VAF2</accession>
<keyword evidence="4" id="KW-1185">Reference proteome</keyword>
<proteinExistence type="predicted"/>